<proteinExistence type="predicted"/>
<keyword evidence="2" id="KW-1185">Reference proteome</keyword>
<dbReference type="OrthoDB" id="273257at2759"/>
<evidence type="ECO:0000313" key="1">
    <source>
        <dbReference type="EMBL" id="PVD38194.1"/>
    </source>
</evidence>
<evidence type="ECO:0000313" key="2">
    <source>
        <dbReference type="Proteomes" id="UP000245119"/>
    </source>
</evidence>
<accession>A0A2T7PXP6</accession>
<comment type="caution">
    <text evidence="1">The sequence shown here is derived from an EMBL/GenBank/DDBJ whole genome shotgun (WGS) entry which is preliminary data.</text>
</comment>
<dbReference type="AlphaFoldDB" id="A0A2T7PXP6"/>
<organism evidence="1 2">
    <name type="scientific">Pomacea canaliculata</name>
    <name type="common">Golden apple snail</name>
    <dbReference type="NCBI Taxonomy" id="400727"/>
    <lineage>
        <taxon>Eukaryota</taxon>
        <taxon>Metazoa</taxon>
        <taxon>Spiralia</taxon>
        <taxon>Lophotrochozoa</taxon>
        <taxon>Mollusca</taxon>
        <taxon>Gastropoda</taxon>
        <taxon>Caenogastropoda</taxon>
        <taxon>Architaenioglossa</taxon>
        <taxon>Ampullarioidea</taxon>
        <taxon>Ampullariidae</taxon>
        <taxon>Pomacea</taxon>
    </lineage>
</organism>
<dbReference type="EMBL" id="PZQS01000001">
    <property type="protein sequence ID" value="PVD38194.1"/>
    <property type="molecule type" value="Genomic_DNA"/>
</dbReference>
<protein>
    <submittedName>
        <fullName evidence="1">Uncharacterized protein</fullName>
    </submittedName>
</protein>
<name>A0A2T7PXP6_POMCA</name>
<gene>
    <name evidence="1" type="ORF">C0Q70_00805</name>
</gene>
<sequence length="79" mass="9360">MYLPLVLNNGLWTVEMRKGEGEQPFMRRHGRNLLTRVASICESDNDFDEDEDLERPVKDARKASVGTQWRDFFHVEEYD</sequence>
<dbReference type="Proteomes" id="UP000245119">
    <property type="component" value="Linkage Group LG1"/>
</dbReference>
<reference evidence="1 2" key="1">
    <citation type="submission" date="2018-04" db="EMBL/GenBank/DDBJ databases">
        <title>The genome of golden apple snail Pomacea canaliculata provides insight into stress tolerance and invasive adaptation.</title>
        <authorList>
            <person name="Liu C."/>
            <person name="Liu B."/>
            <person name="Ren Y."/>
            <person name="Zhang Y."/>
            <person name="Wang H."/>
            <person name="Li S."/>
            <person name="Jiang F."/>
            <person name="Yin L."/>
            <person name="Zhang G."/>
            <person name="Qian W."/>
            <person name="Fan W."/>
        </authorList>
    </citation>
    <scope>NUCLEOTIDE SEQUENCE [LARGE SCALE GENOMIC DNA]</scope>
    <source>
        <strain evidence="1">SZHN2017</strain>
        <tissue evidence="1">Muscle</tissue>
    </source>
</reference>